<reference evidence="3 4" key="1">
    <citation type="submission" date="2016-02" db="EMBL/GenBank/DDBJ databases">
        <title>Draft Genome for Tepidibacillus decaturensis nov. sp. Strain Z9, an Anaerobic, Moderately Thermophilic and Heterotrophic Bacterium from Deep Subsurface of the Illinois Basin, USA.</title>
        <authorList>
            <person name="Dong Y."/>
            <person name="Chang J.Y."/>
            <person name="Sanford R."/>
            <person name="Fouke B.W."/>
        </authorList>
    </citation>
    <scope>NUCLEOTIDE SEQUENCE [LARGE SCALE GENOMIC DNA]</scope>
    <source>
        <strain evidence="3 4">Z9</strain>
    </source>
</reference>
<sequence length="166" mass="19386">MSDEVKVPSPNQPKLDAYINIITEQVGEAAIKESFINEPNAHMPVLVIDKEYWHDVAKLLHSHDQMKFDYLMNLAGVDYEKYMEVVYHFYSYSRDEYLTVKVQTERDGGSVPTVMDIWATADWHEREAYDLLGIGFTGRQISRILLPDDWVGHPLRKDYKPYDEEV</sequence>
<comment type="caution">
    <text evidence="3">The sequence shown here is derived from an EMBL/GenBank/DDBJ whole genome shotgun (WGS) entry which is preliminary data.</text>
</comment>
<evidence type="ECO:0000313" key="4">
    <source>
        <dbReference type="Proteomes" id="UP000070352"/>
    </source>
</evidence>
<evidence type="ECO:0000256" key="1">
    <source>
        <dbReference type="ARBA" id="ARBA00007569"/>
    </source>
</evidence>
<dbReference type="InterPro" id="IPR001268">
    <property type="entry name" value="NADH_UbQ_OxRdtase_30kDa_su"/>
</dbReference>
<dbReference type="PANTHER" id="PTHR10884:SF14">
    <property type="entry name" value="NADH DEHYDROGENASE [UBIQUINONE] IRON-SULFUR PROTEIN 3, MITOCHONDRIAL"/>
    <property type="match status" value="1"/>
</dbReference>
<dbReference type="InterPro" id="IPR037232">
    <property type="entry name" value="NADH_quin_OxRdtase_su_C/D-like"/>
</dbReference>
<dbReference type="STRING" id="1413211.U473_11905"/>
<dbReference type="Pfam" id="PF00329">
    <property type="entry name" value="Complex1_30kDa"/>
    <property type="match status" value="1"/>
</dbReference>
<dbReference type="Gene3D" id="3.30.460.80">
    <property type="entry name" value="NADH:ubiquinone oxidoreductase, 30kDa subunit"/>
    <property type="match status" value="1"/>
</dbReference>
<keyword evidence="4" id="KW-1185">Reference proteome</keyword>
<feature type="domain" description="NADH:ubiquinone oxidoreductase 30kDa subunit" evidence="2">
    <location>
        <begin position="47"/>
        <end position="161"/>
    </location>
</feature>
<evidence type="ECO:0000259" key="2">
    <source>
        <dbReference type="Pfam" id="PF00329"/>
    </source>
</evidence>
<dbReference type="OrthoDB" id="9803286at2"/>
<dbReference type="EMBL" id="LSKU01000001">
    <property type="protein sequence ID" value="KXG44647.1"/>
    <property type="molecule type" value="Genomic_DNA"/>
</dbReference>
<gene>
    <name evidence="3" type="ORF">U473_11905</name>
</gene>
<evidence type="ECO:0000313" key="3">
    <source>
        <dbReference type="EMBL" id="KXG44647.1"/>
    </source>
</evidence>
<name>A0A135L6X3_9BACI</name>
<dbReference type="SUPFAM" id="SSF143243">
    <property type="entry name" value="Nqo5-like"/>
    <property type="match status" value="1"/>
</dbReference>
<dbReference type="AlphaFoldDB" id="A0A135L6X3"/>
<comment type="similarity">
    <text evidence="1">Belongs to the complex I 30 kDa subunit family.</text>
</comment>
<proteinExistence type="inferred from homology"/>
<dbReference type="GO" id="GO:0008137">
    <property type="term" value="F:NADH dehydrogenase (ubiquinone) activity"/>
    <property type="evidence" value="ECO:0007669"/>
    <property type="project" value="InterPro"/>
</dbReference>
<dbReference type="Proteomes" id="UP000070352">
    <property type="component" value="Unassembled WGS sequence"/>
</dbReference>
<accession>A0A135L6X3</accession>
<dbReference type="RefSeq" id="WP_068726615.1">
    <property type="nucleotide sequence ID" value="NZ_LSKU01000001.1"/>
</dbReference>
<organism evidence="3 4">
    <name type="scientific">Tepidibacillus decaturensis</name>
    <dbReference type="NCBI Taxonomy" id="1413211"/>
    <lineage>
        <taxon>Bacteria</taxon>
        <taxon>Bacillati</taxon>
        <taxon>Bacillota</taxon>
        <taxon>Bacilli</taxon>
        <taxon>Bacillales</taxon>
        <taxon>Bacillaceae</taxon>
        <taxon>Tepidibacillus</taxon>
    </lineage>
</organism>
<dbReference type="PANTHER" id="PTHR10884">
    <property type="entry name" value="NADH DEHYDROGENASE UBIQUINONE IRON-SULFUR PROTEIN 3"/>
    <property type="match status" value="1"/>
</dbReference>
<protein>
    <recommendedName>
        <fullName evidence="2">NADH:ubiquinone oxidoreductase 30kDa subunit domain-containing protein</fullName>
    </recommendedName>
</protein>